<evidence type="ECO:0000256" key="1">
    <source>
        <dbReference type="SAM" id="MobiDB-lite"/>
    </source>
</evidence>
<evidence type="ECO:0000313" key="2">
    <source>
        <dbReference type="EMBL" id="AEH07768.1"/>
    </source>
</evidence>
<feature type="region of interest" description="Disordered" evidence="1">
    <location>
        <begin position="278"/>
        <end position="297"/>
    </location>
</feature>
<feature type="region of interest" description="Disordered" evidence="1">
    <location>
        <begin position="314"/>
        <end position="347"/>
    </location>
</feature>
<reference evidence="2 3" key="1">
    <citation type="submission" date="2011-05" db="EMBL/GenBank/DDBJ databases">
        <title>Complete sequence of chromosome of Frankia symbiont of Datisca glomerata.</title>
        <authorList>
            <consortium name="US DOE Joint Genome Institute"/>
            <person name="Lucas S."/>
            <person name="Han J."/>
            <person name="Lapidus A."/>
            <person name="Cheng J.-F."/>
            <person name="Goodwin L."/>
            <person name="Pitluck S."/>
            <person name="Peters L."/>
            <person name="Mikhailova N."/>
            <person name="Chertkov O."/>
            <person name="Teshima H."/>
            <person name="Han C."/>
            <person name="Tapia R."/>
            <person name="Land M."/>
            <person name="Hauser L."/>
            <person name="Kyrpides N."/>
            <person name="Ivanova N."/>
            <person name="Pagani I."/>
            <person name="Berry A."/>
            <person name="Pawlowski K."/>
            <person name="Persson T."/>
            <person name="Vanden Heuvel B."/>
            <person name="Benson D."/>
            <person name="Woyke T."/>
        </authorList>
    </citation>
    <scope>NUCLEOTIDE SEQUENCE [LARGE SCALE GENOMIC DNA]</scope>
    <source>
        <strain evidence="3">4085684</strain>
    </source>
</reference>
<name>F8B2P8_9ACTN</name>
<protein>
    <submittedName>
        <fullName evidence="2">Uncharacterized protein</fullName>
    </submittedName>
</protein>
<dbReference type="RefSeq" id="WP_013871764.1">
    <property type="nucleotide sequence ID" value="NC_015656.1"/>
</dbReference>
<dbReference type="Proteomes" id="UP000001549">
    <property type="component" value="Chromosome"/>
</dbReference>
<dbReference type="HOGENOM" id="CLU_798659_0_0_11"/>
<dbReference type="EMBL" id="CP002801">
    <property type="protein sequence ID" value="AEH07768.1"/>
    <property type="molecule type" value="Genomic_DNA"/>
</dbReference>
<proteinExistence type="predicted"/>
<keyword evidence="3" id="KW-1185">Reference proteome</keyword>
<dbReference type="KEGG" id="fsy:FsymDg_0196"/>
<organism evidence="2 3">
    <name type="scientific">Candidatus Protofrankia datiscae</name>
    <dbReference type="NCBI Taxonomy" id="2716812"/>
    <lineage>
        <taxon>Bacteria</taxon>
        <taxon>Bacillati</taxon>
        <taxon>Actinomycetota</taxon>
        <taxon>Actinomycetes</taxon>
        <taxon>Frankiales</taxon>
        <taxon>Frankiaceae</taxon>
        <taxon>Protofrankia</taxon>
    </lineage>
</organism>
<accession>F8B2P8</accession>
<dbReference type="AlphaFoldDB" id="F8B2P8"/>
<evidence type="ECO:0000313" key="3">
    <source>
        <dbReference type="Proteomes" id="UP000001549"/>
    </source>
</evidence>
<gene>
    <name evidence="2" type="ordered locus">FsymDg_0196</name>
</gene>
<sequence length="347" mass="38985">MLLGGVERVERVVEQDTVVEQVTAEASLRALRNQWDEVGQQLLDLLRTPELLRITELDRRLTSFDIAAFRSASTRVERDQRVEEFVAARDSAKRRLWEAERVRDSCRSAASDAAAALAAVERARSDLTEAIRLRAEVQRLEARAAHTASMALFAERRLRDARRQRTRLANDWRSDRFGNRNERSRLGGLMSRRQAEFGAAVTAAAEADRLLCQHRARVEPLIAVHERAATSVTVEEIARRDAAAGQAWSALAEANRACRAVAEEADRCEAALWPRRPDSQVRPMRTGKRSRTRNAQAVRRLSVSGSAWWSSSPHCSPAAGNWNGATSDCSPIRRDIHRRKPADRPTN</sequence>